<gene>
    <name evidence="1" type="ORF">CERSUDRAFT_96684</name>
</gene>
<dbReference type="OrthoDB" id="2998779at2759"/>
<proteinExistence type="predicted"/>
<dbReference type="Proteomes" id="UP000016930">
    <property type="component" value="Unassembled WGS sequence"/>
</dbReference>
<sequence length="254" mass="28677">MLPVLYTTVTLPTYAQIVDFASTLHLSTISVELGETQGPALASLVRHIWMGPTSTTPQDALSCGSLSWPVTLIHQIFDLCTSLHALALVNLAHAYWNRLQAKVPASVEQLTVGPIHGPIVLRTMRCAENLRTITSFDTFLPDWEVREIVVAPTIHRFRRFFSTSSVSRISFAFDQLPCLRDATSLREMQIVCAEEDQRVAEENLKILSDEFKDFIEDPRVKLVALSHKYKSNGNPDGFRLLYERWDIEIALHVT</sequence>
<organism evidence="1 2">
    <name type="scientific">Ceriporiopsis subvermispora (strain B)</name>
    <name type="common">White-rot fungus</name>
    <name type="synonym">Gelatoporia subvermispora</name>
    <dbReference type="NCBI Taxonomy" id="914234"/>
    <lineage>
        <taxon>Eukaryota</taxon>
        <taxon>Fungi</taxon>
        <taxon>Dikarya</taxon>
        <taxon>Basidiomycota</taxon>
        <taxon>Agaricomycotina</taxon>
        <taxon>Agaricomycetes</taxon>
        <taxon>Polyporales</taxon>
        <taxon>Gelatoporiaceae</taxon>
        <taxon>Gelatoporia</taxon>
    </lineage>
</organism>
<name>M2QET8_CERS8</name>
<evidence type="ECO:0008006" key="3">
    <source>
        <dbReference type="Google" id="ProtNLM"/>
    </source>
</evidence>
<accession>M2QET8</accession>
<protein>
    <recommendedName>
        <fullName evidence="3">F-box domain-containing protein</fullName>
    </recommendedName>
</protein>
<keyword evidence="2" id="KW-1185">Reference proteome</keyword>
<dbReference type="EMBL" id="KB445800">
    <property type="protein sequence ID" value="EMD35568.1"/>
    <property type="molecule type" value="Genomic_DNA"/>
</dbReference>
<reference evidence="1 2" key="1">
    <citation type="journal article" date="2012" name="Proc. Natl. Acad. Sci. U.S.A.">
        <title>Comparative genomics of Ceriporiopsis subvermispora and Phanerochaete chrysosporium provide insight into selective ligninolysis.</title>
        <authorList>
            <person name="Fernandez-Fueyo E."/>
            <person name="Ruiz-Duenas F.J."/>
            <person name="Ferreira P."/>
            <person name="Floudas D."/>
            <person name="Hibbett D.S."/>
            <person name="Canessa P."/>
            <person name="Larrondo L.F."/>
            <person name="James T.Y."/>
            <person name="Seelenfreund D."/>
            <person name="Lobos S."/>
            <person name="Polanco R."/>
            <person name="Tello M."/>
            <person name="Honda Y."/>
            <person name="Watanabe T."/>
            <person name="Watanabe T."/>
            <person name="Ryu J.S."/>
            <person name="Kubicek C.P."/>
            <person name="Schmoll M."/>
            <person name="Gaskell J."/>
            <person name="Hammel K.E."/>
            <person name="St John F.J."/>
            <person name="Vanden Wymelenberg A."/>
            <person name="Sabat G."/>
            <person name="Splinter BonDurant S."/>
            <person name="Syed K."/>
            <person name="Yadav J.S."/>
            <person name="Doddapaneni H."/>
            <person name="Subramanian V."/>
            <person name="Lavin J.L."/>
            <person name="Oguiza J.A."/>
            <person name="Perez G."/>
            <person name="Pisabarro A.G."/>
            <person name="Ramirez L."/>
            <person name="Santoyo F."/>
            <person name="Master E."/>
            <person name="Coutinho P.M."/>
            <person name="Henrissat B."/>
            <person name="Lombard V."/>
            <person name="Magnuson J.K."/>
            <person name="Kuees U."/>
            <person name="Hori C."/>
            <person name="Igarashi K."/>
            <person name="Samejima M."/>
            <person name="Held B.W."/>
            <person name="Barry K.W."/>
            <person name="LaButti K.M."/>
            <person name="Lapidus A."/>
            <person name="Lindquist E.A."/>
            <person name="Lucas S.M."/>
            <person name="Riley R."/>
            <person name="Salamov A.A."/>
            <person name="Hoffmeister D."/>
            <person name="Schwenk D."/>
            <person name="Hadar Y."/>
            <person name="Yarden O."/>
            <person name="de Vries R.P."/>
            <person name="Wiebenga A."/>
            <person name="Stenlid J."/>
            <person name="Eastwood D."/>
            <person name="Grigoriev I.V."/>
            <person name="Berka R.M."/>
            <person name="Blanchette R.A."/>
            <person name="Kersten P."/>
            <person name="Martinez A.T."/>
            <person name="Vicuna R."/>
            <person name="Cullen D."/>
        </authorList>
    </citation>
    <scope>NUCLEOTIDE SEQUENCE [LARGE SCALE GENOMIC DNA]</scope>
    <source>
        <strain evidence="1 2">B</strain>
    </source>
</reference>
<dbReference type="HOGENOM" id="CLU_073386_0_0_1"/>
<evidence type="ECO:0000313" key="1">
    <source>
        <dbReference type="EMBL" id="EMD35568.1"/>
    </source>
</evidence>
<dbReference type="AlphaFoldDB" id="M2QET8"/>
<evidence type="ECO:0000313" key="2">
    <source>
        <dbReference type="Proteomes" id="UP000016930"/>
    </source>
</evidence>